<protein>
    <submittedName>
        <fullName evidence="1">Uncharacterized protein</fullName>
    </submittedName>
</protein>
<proteinExistence type="predicted"/>
<name>A0A1J5PU07_9ZZZZ</name>
<dbReference type="EMBL" id="MLJW01006190">
    <property type="protein sequence ID" value="OIQ67037.1"/>
    <property type="molecule type" value="Genomic_DNA"/>
</dbReference>
<accession>A0A1J5PU07</accession>
<dbReference type="AlphaFoldDB" id="A0A1J5PU07"/>
<sequence>MTKTGCWSATVGRNIRSSSHSSALTVWPWYRNSCWLRMTRSEFRATESMGLTRPPSSTGRLANLPMAKPRTLPEGSMAVTTEARAKAAASQGNSLASFMDQPSFLGCRRLMERRRVMPKWINSPMVTSTQEM</sequence>
<organism evidence="1">
    <name type="scientific">mine drainage metagenome</name>
    <dbReference type="NCBI Taxonomy" id="410659"/>
    <lineage>
        <taxon>unclassified sequences</taxon>
        <taxon>metagenomes</taxon>
        <taxon>ecological metagenomes</taxon>
    </lineage>
</organism>
<evidence type="ECO:0000313" key="1">
    <source>
        <dbReference type="EMBL" id="OIQ67037.1"/>
    </source>
</evidence>
<gene>
    <name evidence="1" type="ORF">GALL_513880</name>
</gene>
<reference evidence="1" key="1">
    <citation type="submission" date="2016-10" db="EMBL/GenBank/DDBJ databases">
        <title>Sequence of Gallionella enrichment culture.</title>
        <authorList>
            <person name="Poehlein A."/>
            <person name="Muehling M."/>
            <person name="Daniel R."/>
        </authorList>
    </citation>
    <scope>NUCLEOTIDE SEQUENCE</scope>
</reference>
<comment type="caution">
    <text evidence="1">The sequence shown here is derived from an EMBL/GenBank/DDBJ whole genome shotgun (WGS) entry which is preliminary data.</text>
</comment>